<comment type="caution">
    <text evidence="1">The sequence shown here is derived from an EMBL/GenBank/DDBJ whole genome shotgun (WGS) entry which is preliminary data.</text>
</comment>
<sequence>MLGTQRGDFVQLLSRHIRAHGHIQPAHIHRRAAGKDHIGGLRVRIDVELGSGGNVSADGSAAHDDDPFEQPWQFLVFRNRKRQVGQGPDRNHRQLPGCFFRKFIDRVPGGHLLRRALRQRQFDVV</sequence>
<accession>A0A645J3B5</accession>
<gene>
    <name evidence="1" type="ORF">SDC9_205314</name>
</gene>
<name>A0A645J3B5_9ZZZZ</name>
<organism evidence="1">
    <name type="scientific">bioreactor metagenome</name>
    <dbReference type="NCBI Taxonomy" id="1076179"/>
    <lineage>
        <taxon>unclassified sequences</taxon>
        <taxon>metagenomes</taxon>
        <taxon>ecological metagenomes</taxon>
    </lineage>
</organism>
<dbReference type="EMBL" id="VSSQ01129349">
    <property type="protein sequence ID" value="MPN57620.1"/>
    <property type="molecule type" value="Genomic_DNA"/>
</dbReference>
<evidence type="ECO:0000313" key="1">
    <source>
        <dbReference type="EMBL" id="MPN57620.1"/>
    </source>
</evidence>
<dbReference type="AlphaFoldDB" id="A0A645J3B5"/>
<protein>
    <submittedName>
        <fullName evidence="1">Uncharacterized protein</fullName>
    </submittedName>
</protein>
<proteinExistence type="predicted"/>
<reference evidence="1" key="1">
    <citation type="submission" date="2019-08" db="EMBL/GenBank/DDBJ databases">
        <authorList>
            <person name="Kucharzyk K."/>
            <person name="Murdoch R.W."/>
            <person name="Higgins S."/>
            <person name="Loffler F."/>
        </authorList>
    </citation>
    <scope>NUCLEOTIDE SEQUENCE</scope>
</reference>